<feature type="domain" description="DNA mismatch repair protein S5" evidence="7">
    <location>
        <begin position="223"/>
        <end position="345"/>
    </location>
</feature>
<evidence type="ECO:0000256" key="6">
    <source>
        <dbReference type="SAM" id="MobiDB-lite"/>
    </source>
</evidence>
<dbReference type="GO" id="GO:0032389">
    <property type="term" value="C:MutLalpha complex"/>
    <property type="evidence" value="ECO:0007669"/>
    <property type="project" value="TreeGrafter"/>
</dbReference>
<dbReference type="PROSITE" id="PS00058">
    <property type="entry name" value="DNA_MISMATCH_REPAIR_1"/>
    <property type="match status" value="1"/>
</dbReference>
<dbReference type="InterPro" id="IPR014762">
    <property type="entry name" value="DNA_mismatch_repair_CS"/>
</dbReference>
<reference evidence="8 9" key="1">
    <citation type="journal article" date="2016" name="Mol. Biol. Evol.">
        <title>Comparative Genomics of Early-Diverging Mushroom-Forming Fungi Provides Insights into the Origins of Lignocellulose Decay Capabilities.</title>
        <authorList>
            <person name="Nagy L.G."/>
            <person name="Riley R."/>
            <person name="Tritt A."/>
            <person name="Adam C."/>
            <person name="Daum C."/>
            <person name="Floudas D."/>
            <person name="Sun H."/>
            <person name="Yadav J.S."/>
            <person name="Pangilinan J."/>
            <person name="Larsson K.H."/>
            <person name="Matsuura K."/>
            <person name="Barry K."/>
            <person name="Labutti K."/>
            <person name="Kuo R."/>
            <person name="Ohm R.A."/>
            <person name="Bhattacharya S.S."/>
            <person name="Shirouzu T."/>
            <person name="Yoshinaga Y."/>
            <person name="Martin F.M."/>
            <person name="Grigoriev I.V."/>
            <person name="Hibbett D.S."/>
        </authorList>
    </citation>
    <scope>NUCLEOTIDE SEQUENCE [LARGE SCALE GENOMIC DNA]</scope>
    <source>
        <strain evidence="8 9">HHB12733</strain>
    </source>
</reference>
<name>A0A165DXN9_9BASI</name>
<comment type="subcellular location">
    <subcellularLocation>
        <location evidence="1">Nucleus</location>
    </subcellularLocation>
</comment>
<feature type="region of interest" description="Disordered" evidence="6">
    <location>
        <begin position="370"/>
        <end position="431"/>
    </location>
</feature>
<dbReference type="OrthoDB" id="10263226at2759"/>
<dbReference type="InterPro" id="IPR036890">
    <property type="entry name" value="HATPase_C_sf"/>
</dbReference>
<dbReference type="GO" id="GO:0005524">
    <property type="term" value="F:ATP binding"/>
    <property type="evidence" value="ECO:0007669"/>
    <property type="project" value="InterPro"/>
</dbReference>
<comment type="similarity">
    <text evidence="2">Belongs to the DNA mismatch repair MutL/HexB family.</text>
</comment>
<dbReference type="InParanoid" id="A0A165DXN9"/>
<dbReference type="InterPro" id="IPR038973">
    <property type="entry name" value="MutL/Mlh/Pms-like"/>
</dbReference>
<dbReference type="SUPFAM" id="SSF54211">
    <property type="entry name" value="Ribosomal protein S5 domain 2-like"/>
    <property type="match status" value="1"/>
</dbReference>
<protein>
    <submittedName>
        <fullName evidence="8">DNA mismatch repair protein MutL</fullName>
    </submittedName>
</protein>
<dbReference type="AlphaFoldDB" id="A0A165DXN9"/>
<keyword evidence="4" id="KW-0234">DNA repair</keyword>
<dbReference type="InterPro" id="IPR002099">
    <property type="entry name" value="MutL/Mlh/PMS"/>
</dbReference>
<evidence type="ECO:0000313" key="9">
    <source>
        <dbReference type="Proteomes" id="UP000076842"/>
    </source>
</evidence>
<dbReference type="CDD" id="cd16926">
    <property type="entry name" value="HATPase_MutL-MLH-PMS-like"/>
    <property type="match status" value="1"/>
</dbReference>
<keyword evidence="9" id="KW-1185">Reference proteome</keyword>
<evidence type="ECO:0000256" key="3">
    <source>
        <dbReference type="ARBA" id="ARBA00022763"/>
    </source>
</evidence>
<evidence type="ECO:0000259" key="7">
    <source>
        <dbReference type="SMART" id="SM01340"/>
    </source>
</evidence>
<dbReference type="SUPFAM" id="SSF55874">
    <property type="entry name" value="ATPase domain of HSP90 chaperone/DNA topoisomerase II/histidine kinase"/>
    <property type="match status" value="1"/>
</dbReference>
<dbReference type="InterPro" id="IPR032189">
    <property type="entry name" value="Mlh1_C"/>
</dbReference>
<dbReference type="FunCoup" id="A0A165DXN9">
    <property type="interactions" value="375"/>
</dbReference>
<evidence type="ECO:0000256" key="2">
    <source>
        <dbReference type="ARBA" id="ARBA00006082"/>
    </source>
</evidence>
<dbReference type="NCBIfam" id="TIGR00585">
    <property type="entry name" value="mutl"/>
    <property type="match status" value="1"/>
</dbReference>
<dbReference type="GO" id="GO:0006298">
    <property type="term" value="P:mismatch repair"/>
    <property type="evidence" value="ECO:0007669"/>
    <property type="project" value="InterPro"/>
</dbReference>
<evidence type="ECO:0000256" key="4">
    <source>
        <dbReference type="ARBA" id="ARBA00023204"/>
    </source>
</evidence>
<feature type="compositionally biased region" description="Acidic residues" evidence="6">
    <location>
        <begin position="384"/>
        <end position="408"/>
    </location>
</feature>
<dbReference type="PANTHER" id="PTHR10073:SF12">
    <property type="entry name" value="DNA MISMATCH REPAIR PROTEIN MLH1"/>
    <property type="match status" value="1"/>
</dbReference>
<accession>A0A165DXN9</accession>
<sequence length="724" mass="80515">MAADPKPIHRLEESLINRIAAGEIIHRPANALKELLENALDAGATTIKISVKDGGLKLLQIVDNGSGIRKADLPLLAARFCTSKLSTFSDLSKIQTYGFRGEALASISHVAHLSVVTKTREESCAWKASYSDGVLAPSKPGATEEPKPTAGNDGTTITVEDLFYNTPLRLRALKSPSDEYSRILDVVQRYAIHNPTVSFLCKKAGSNTADVTTPSSGTVKSAIKTIYGPSVAKELLEAKAEAGKKDDFEWEAEVWFTSANYHVKKPTFLLFINHRSVDSVRVRRAVEAVYNGILPKGTFGFIYLSLVIDPSKVDVNVHPTKREVHFLEEERITEHVADAMQTVLAANDQSRSFQYQTVLTGHSPFKKDKFKKDDLKKERSSAGSDEEMESEGGNEEDEDELDDDDDEPQTVPPLSFKPTRKPSQPSYKKVRNDLKMRTLDSMFPVIQGTSQAQGTQPLVEPGKKEKIPTITESKCFLTSVEELRSAVKKAKHAQLAEIIAEHTFVGIASLGLCLTLVQSSTKLFLINHAALSEELFYQLGLMQFGNIGKLALEPAPSLEELVRLAVGAEQAIKDQHLNVDKITQDIIKTIMPRREMLAEYFSLEITSSGHVSAIPLLLPGYTPNLDRLPLFLMRLGPQVDWSSESDCFYNFLHELAYFYVPGPVIQGKEDGPADAETKKSEEWQIEHVLFPAFRKYLEPPRGLLERDVVQVAELRDLYRVFERC</sequence>
<dbReference type="Gene3D" id="3.30.565.10">
    <property type="entry name" value="Histidine kinase-like ATPase, C-terminal domain"/>
    <property type="match status" value="1"/>
</dbReference>
<dbReference type="FunFam" id="3.30.565.10:FF:000109">
    <property type="entry name" value="Related to MLH1-DNA mismatch repair protein"/>
    <property type="match status" value="1"/>
</dbReference>
<keyword evidence="5" id="KW-0539">Nucleus</keyword>
<organism evidence="8 9">
    <name type="scientific">Calocera cornea HHB12733</name>
    <dbReference type="NCBI Taxonomy" id="1353952"/>
    <lineage>
        <taxon>Eukaryota</taxon>
        <taxon>Fungi</taxon>
        <taxon>Dikarya</taxon>
        <taxon>Basidiomycota</taxon>
        <taxon>Agaricomycotina</taxon>
        <taxon>Dacrymycetes</taxon>
        <taxon>Dacrymycetales</taxon>
        <taxon>Dacrymycetaceae</taxon>
        <taxon>Calocera</taxon>
    </lineage>
</organism>
<keyword evidence="3" id="KW-0227">DNA damage</keyword>
<dbReference type="Pfam" id="PF01119">
    <property type="entry name" value="DNA_mis_repair"/>
    <property type="match status" value="1"/>
</dbReference>
<dbReference type="GO" id="GO:0061982">
    <property type="term" value="P:meiosis I cell cycle process"/>
    <property type="evidence" value="ECO:0007669"/>
    <property type="project" value="UniProtKB-ARBA"/>
</dbReference>
<dbReference type="GO" id="GO:0030983">
    <property type="term" value="F:mismatched DNA binding"/>
    <property type="evidence" value="ECO:0007669"/>
    <property type="project" value="InterPro"/>
</dbReference>
<proteinExistence type="inferred from homology"/>
<dbReference type="EMBL" id="KV424030">
    <property type="protein sequence ID" value="KZT53752.1"/>
    <property type="molecule type" value="Genomic_DNA"/>
</dbReference>
<feature type="compositionally biased region" description="Basic and acidic residues" evidence="6">
    <location>
        <begin position="370"/>
        <end position="380"/>
    </location>
</feature>
<dbReference type="InterPro" id="IPR014721">
    <property type="entry name" value="Ribsml_uS5_D2-typ_fold_subgr"/>
</dbReference>
<dbReference type="Pfam" id="PF13589">
    <property type="entry name" value="HATPase_c_3"/>
    <property type="match status" value="1"/>
</dbReference>
<dbReference type="InterPro" id="IPR020568">
    <property type="entry name" value="Ribosomal_Su5_D2-typ_SF"/>
</dbReference>
<dbReference type="Gene3D" id="3.30.230.10">
    <property type="match status" value="1"/>
</dbReference>
<dbReference type="GO" id="GO:0016887">
    <property type="term" value="F:ATP hydrolysis activity"/>
    <property type="evidence" value="ECO:0007669"/>
    <property type="project" value="InterPro"/>
</dbReference>
<evidence type="ECO:0000256" key="5">
    <source>
        <dbReference type="ARBA" id="ARBA00023242"/>
    </source>
</evidence>
<dbReference type="Pfam" id="PF16413">
    <property type="entry name" value="Mlh1_C"/>
    <property type="match status" value="1"/>
</dbReference>
<evidence type="ECO:0000313" key="8">
    <source>
        <dbReference type="EMBL" id="KZT53752.1"/>
    </source>
</evidence>
<dbReference type="InterPro" id="IPR013507">
    <property type="entry name" value="DNA_mismatch_S5_2-like"/>
</dbReference>
<dbReference type="PANTHER" id="PTHR10073">
    <property type="entry name" value="DNA MISMATCH REPAIR PROTEIN MLH, PMS, MUTL"/>
    <property type="match status" value="1"/>
</dbReference>
<dbReference type="STRING" id="1353952.A0A165DXN9"/>
<dbReference type="Proteomes" id="UP000076842">
    <property type="component" value="Unassembled WGS sequence"/>
</dbReference>
<dbReference type="GO" id="GO:0140664">
    <property type="term" value="F:ATP-dependent DNA damage sensor activity"/>
    <property type="evidence" value="ECO:0007669"/>
    <property type="project" value="InterPro"/>
</dbReference>
<evidence type="ECO:0000256" key="1">
    <source>
        <dbReference type="ARBA" id="ARBA00004123"/>
    </source>
</evidence>
<dbReference type="FunFam" id="3.30.230.10:FF:000014">
    <property type="entry name" value="DNA mismatch repair protein Mlh1"/>
    <property type="match status" value="1"/>
</dbReference>
<gene>
    <name evidence="8" type="ORF">CALCODRAFT_519884</name>
</gene>
<dbReference type="SMART" id="SM01340">
    <property type="entry name" value="DNA_mis_repair"/>
    <property type="match status" value="1"/>
</dbReference>